<sequence>MEAHVSAMLGLVAKLTAFEEELAENLVVDMMLSSLPNSCSTLITALETREEVDLTLSLVKGKIIDEYKRHELTLSNISFNITSADSSAAPSCTDILNVVGKDWLDEFDKTTGVGDVCLVEDTNDDHVMNSNNNNFTQQLHQTETPNQKPKPERRYNNDDEESSDDDDVDEEYTDDNDDTVEDSNYLPNSNTFNTTSRVSGVNSTKNLSRSFIDASPLDVRNEADVKKFLTFPKGNHERAKIIETMRKYGNFLHNTDKSLNTGILITCRQRQAKYVRSVEDYVCCSTCKGFFSKQTLRLHSKTCNPTHKKGVRDFTVMGRRLTGYIHELAEDVLRRIVFPVLRDDEVTRSIKYDELLILFANKLCNKYTHVHQHDMIRAQLRLLGRFKLAIKNINTKVDDFASIFRPEFYDSAVLAVRECAHYDSVTQTYKTPAVATMLGTLLRKCISRQKAQCIKKQDYEGKKAAEDFLILFEDDFPTTVSKKVVEDQTKQKRQKQVTLPSKQDIRKLYDYLKNKCEASLITLEAEFNLSAWKDLTECTLILVQIFNRRRAGEIERLSISDFENRTEIDENVNGDLFHQLSDESQQFAKQFARLTIRGKLGRTVPVLLYPLHVVCLETILKYRSEAGVTVDNEYIFSVPTFNPLKKKYLRACILMRKFSQECGAVMPCSLRGTTLRKHIATFFAMEGIGENQVADLANFMGHHQQIHKEFYRVPVPIREITQVSRLLQTAMGESECEGNSEGTSEDDDDVLDEIPQQEISQSNSYEERSTNSIEDGTSDDSEMGIDEMEKTSSNRRSTSPYGKTKRVRWSTQEKNAVNKIFGDPAKCKKLPSLEECQKAIRNCKTLKNRQPQVLKTWIDNQRKSESRRKVVTSRCSKM</sequence>
<proteinExistence type="predicted"/>
<reference evidence="3" key="1">
    <citation type="submission" date="2025-08" db="UniProtKB">
        <authorList>
            <consortium name="RefSeq"/>
        </authorList>
    </citation>
    <scope>IDENTIFICATION</scope>
    <source>
        <tissue evidence="3">Thorax and Abdomen</tissue>
    </source>
</reference>
<evidence type="ECO:0000313" key="2">
    <source>
        <dbReference type="Proteomes" id="UP000829291"/>
    </source>
</evidence>
<dbReference type="GeneID" id="124296589"/>
<protein>
    <submittedName>
        <fullName evidence="3">Uncharacterized protein LOC124296589</fullName>
    </submittedName>
</protein>
<feature type="compositionally biased region" description="Acidic residues" evidence="1">
    <location>
        <begin position="158"/>
        <end position="181"/>
    </location>
</feature>
<dbReference type="PANTHER" id="PTHR33480:SF1">
    <property type="entry name" value="TYR RECOMBINASE DOMAIN-CONTAINING PROTEIN"/>
    <property type="match status" value="1"/>
</dbReference>
<feature type="region of interest" description="Disordered" evidence="1">
    <location>
        <begin position="755"/>
        <end position="808"/>
    </location>
</feature>
<name>A0ABM3GQN1_NEOLC</name>
<dbReference type="RefSeq" id="XP_046602578.1">
    <property type="nucleotide sequence ID" value="XM_046746622.1"/>
</dbReference>
<feature type="compositionally biased region" description="Polar residues" evidence="1">
    <location>
        <begin position="757"/>
        <end position="775"/>
    </location>
</feature>
<organism evidence="2 3">
    <name type="scientific">Neodiprion lecontei</name>
    <name type="common">Redheaded pine sawfly</name>
    <dbReference type="NCBI Taxonomy" id="441921"/>
    <lineage>
        <taxon>Eukaryota</taxon>
        <taxon>Metazoa</taxon>
        <taxon>Ecdysozoa</taxon>
        <taxon>Arthropoda</taxon>
        <taxon>Hexapoda</taxon>
        <taxon>Insecta</taxon>
        <taxon>Pterygota</taxon>
        <taxon>Neoptera</taxon>
        <taxon>Endopterygota</taxon>
        <taxon>Hymenoptera</taxon>
        <taxon>Tenthredinoidea</taxon>
        <taxon>Diprionidae</taxon>
        <taxon>Diprioninae</taxon>
        <taxon>Neodiprion</taxon>
    </lineage>
</organism>
<feature type="compositionally biased region" description="Polar residues" evidence="1">
    <location>
        <begin position="186"/>
        <end position="203"/>
    </location>
</feature>
<feature type="compositionally biased region" description="Acidic residues" evidence="1">
    <location>
        <begin position="776"/>
        <end position="786"/>
    </location>
</feature>
<dbReference type="Proteomes" id="UP000829291">
    <property type="component" value="Chromosome 1"/>
</dbReference>
<feature type="compositionally biased region" description="Polar residues" evidence="1">
    <location>
        <begin position="135"/>
        <end position="147"/>
    </location>
</feature>
<keyword evidence="2" id="KW-1185">Reference proteome</keyword>
<evidence type="ECO:0000256" key="1">
    <source>
        <dbReference type="SAM" id="MobiDB-lite"/>
    </source>
</evidence>
<dbReference type="PANTHER" id="PTHR33480">
    <property type="entry name" value="SET DOMAIN-CONTAINING PROTEIN-RELATED"/>
    <property type="match status" value="1"/>
</dbReference>
<accession>A0ABM3GQN1</accession>
<dbReference type="Pfam" id="PF14223">
    <property type="entry name" value="Retrotran_gag_2"/>
    <property type="match status" value="1"/>
</dbReference>
<gene>
    <name evidence="3" type="primary">LOC124296589</name>
</gene>
<evidence type="ECO:0000313" key="3">
    <source>
        <dbReference type="RefSeq" id="XP_046602578.1"/>
    </source>
</evidence>
<feature type="region of interest" description="Disordered" evidence="1">
    <location>
        <begin position="128"/>
        <end position="203"/>
    </location>
</feature>